<name>A0A178F935_TRIRU</name>
<evidence type="ECO:0000313" key="2">
    <source>
        <dbReference type="Proteomes" id="UP000243015"/>
    </source>
</evidence>
<reference evidence="1 2" key="1">
    <citation type="submission" date="2016-05" db="EMBL/GenBank/DDBJ databases">
        <title>Genome sequencing of Trichophyton rubrum CMCC(F)T1i isolated from hair.</title>
        <authorList>
            <person name="Zhan P."/>
            <person name="Tao Y."/>
            <person name="Liu W."/>
        </authorList>
    </citation>
    <scope>NUCLEOTIDE SEQUENCE [LARGE SCALE GENOMIC DNA]</scope>
    <source>
        <strain evidence="2">CMCC(F)T1i</strain>
    </source>
</reference>
<accession>A0A178F935</accession>
<dbReference type="Proteomes" id="UP000243015">
    <property type="component" value="Unassembled WGS sequence"/>
</dbReference>
<protein>
    <submittedName>
        <fullName evidence="1">Uncharacterized protein</fullName>
    </submittedName>
</protein>
<evidence type="ECO:0000313" key="1">
    <source>
        <dbReference type="EMBL" id="OAL68668.1"/>
    </source>
</evidence>
<gene>
    <name evidence="1" type="ORF">A7C99_0039</name>
</gene>
<organism evidence="1 2">
    <name type="scientific">Trichophyton rubrum</name>
    <name type="common">Athlete's foot fungus</name>
    <name type="synonym">Epidermophyton rubrum</name>
    <dbReference type="NCBI Taxonomy" id="5551"/>
    <lineage>
        <taxon>Eukaryota</taxon>
        <taxon>Fungi</taxon>
        <taxon>Dikarya</taxon>
        <taxon>Ascomycota</taxon>
        <taxon>Pezizomycotina</taxon>
        <taxon>Eurotiomycetes</taxon>
        <taxon>Eurotiomycetidae</taxon>
        <taxon>Onygenales</taxon>
        <taxon>Arthrodermataceae</taxon>
        <taxon>Trichophyton</taxon>
    </lineage>
</organism>
<comment type="caution">
    <text evidence="1">The sequence shown here is derived from an EMBL/GenBank/DDBJ whole genome shotgun (WGS) entry which is preliminary data.</text>
</comment>
<dbReference type="VEuPathDB" id="FungiDB:TERG_08992"/>
<proteinExistence type="predicted"/>
<sequence>MEDDDSSSDQPGYISPSYTDYFIAGCRRIRPCNEIDWRKDTEVESDEAKSFVKKAYDDGVPLFTKSALREIQKQLKGDLRAGQKVSIKSIDGVPVEFDVKTGEVVLSGINSEYVASLASILADRDDIDIGSLRCLLGSKVERKVLVSTSNVTHATSVDSKVLGEAGITIVADLEGFLQVDDAAVVVSLYPNAPVKQVVADISRPAVIIWDVFTDDGDGLTDPVSSRVEAFMQGFYQAYEFPSDDDNMRNIAVFTRFDI</sequence>
<dbReference type="EMBL" id="LHPM01000003">
    <property type="protein sequence ID" value="OAL68668.1"/>
    <property type="molecule type" value="Genomic_DNA"/>
</dbReference>
<dbReference type="AlphaFoldDB" id="A0A178F935"/>
<dbReference type="PANTHER" id="PTHR42080:SF3">
    <property type="entry name" value="SRR1-LIKE DOMAIN-CONTAINING PROTEIN"/>
    <property type="match status" value="1"/>
</dbReference>
<dbReference type="PANTHER" id="PTHR42080">
    <property type="entry name" value="SRR1 DOMAIN-CONTAINING PROTEIN"/>
    <property type="match status" value="1"/>
</dbReference>